<name>A0A1E8GQM4_9LACT</name>
<dbReference type="CDD" id="cd17933">
    <property type="entry name" value="DEXSc_RecD-like"/>
    <property type="match status" value="1"/>
</dbReference>
<dbReference type="GO" id="GO:0006281">
    <property type="term" value="P:DNA repair"/>
    <property type="evidence" value="ECO:0007669"/>
    <property type="project" value="InterPro"/>
</dbReference>
<dbReference type="PANTHER" id="PTHR43788:SF6">
    <property type="entry name" value="DNA HELICASE B"/>
    <property type="match status" value="1"/>
</dbReference>
<dbReference type="RefSeq" id="WP_070791599.1">
    <property type="nucleotide sequence ID" value="NZ_MKIR01000004.1"/>
</dbReference>
<dbReference type="EMBL" id="MKIR01000004">
    <property type="protein sequence ID" value="OFI49933.1"/>
    <property type="molecule type" value="Genomic_DNA"/>
</dbReference>
<dbReference type="GO" id="GO:0017116">
    <property type="term" value="F:single-stranded DNA helicase activity"/>
    <property type="evidence" value="ECO:0007669"/>
    <property type="project" value="TreeGrafter"/>
</dbReference>
<protein>
    <recommendedName>
        <fullName evidence="3">ATP-dependent RecD2 DNA helicase</fullName>
        <ecNumber evidence="3">5.6.2.3</ecNumber>
    </recommendedName>
    <alternativeName>
        <fullName evidence="3">DNA 5'-3' helicase subunit RecD2</fullName>
    </alternativeName>
</protein>
<dbReference type="SMART" id="SM00278">
    <property type="entry name" value="HhH1"/>
    <property type="match status" value="2"/>
</dbReference>
<keyword evidence="6" id="KW-1185">Reference proteome</keyword>
<dbReference type="Pfam" id="PF23139">
    <property type="entry name" value="OB_YrrC"/>
    <property type="match status" value="1"/>
</dbReference>
<evidence type="ECO:0000256" key="1">
    <source>
        <dbReference type="ARBA" id="ARBA00022741"/>
    </source>
</evidence>
<dbReference type="GO" id="GO:0016887">
    <property type="term" value="F:ATP hydrolysis activity"/>
    <property type="evidence" value="ECO:0007669"/>
    <property type="project" value="RHEA"/>
</dbReference>
<dbReference type="CDD" id="cd18809">
    <property type="entry name" value="SF1_C_RecD"/>
    <property type="match status" value="1"/>
</dbReference>
<dbReference type="Pfam" id="PF14490">
    <property type="entry name" value="HHH_RecD2"/>
    <property type="match status" value="1"/>
</dbReference>
<dbReference type="GO" id="GO:0009338">
    <property type="term" value="C:exodeoxyribonuclease V complex"/>
    <property type="evidence" value="ECO:0007669"/>
    <property type="project" value="TreeGrafter"/>
</dbReference>
<dbReference type="InterPro" id="IPR003583">
    <property type="entry name" value="Hlx-hairpin-Hlx_DNA-bd_motif"/>
</dbReference>
<proteinExistence type="inferred from homology"/>
<dbReference type="Proteomes" id="UP000178622">
    <property type="component" value="Unassembled WGS sequence"/>
</dbReference>
<keyword evidence="2 3" id="KW-0067">ATP-binding</keyword>
<accession>A0A1E8GQM4</accession>
<dbReference type="GO" id="GO:0043139">
    <property type="term" value="F:5'-3' DNA helicase activity"/>
    <property type="evidence" value="ECO:0007669"/>
    <property type="project" value="UniProtKB-UniRule"/>
</dbReference>
<keyword evidence="3" id="KW-0378">Hydrolase</keyword>
<dbReference type="PANTHER" id="PTHR43788">
    <property type="entry name" value="DNA2/NAM7 HELICASE FAMILY MEMBER"/>
    <property type="match status" value="1"/>
</dbReference>
<keyword evidence="3" id="KW-0413">Isomerase</keyword>
<dbReference type="Gene3D" id="2.30.30.940">
    <property type="match status" value="1"/>
</dbReference>
<dbReference type="STRING" id="1859473.BG261_09825"/>
<dbReference type="Pfam" id="PF18335">
    <property type="entry name" value="SH3_13"/>
    <property type="match status" value="1"/>
</dbReference>
<sequence>MDEKTFFTGNIEAVFFENPSNFYKVLLIDITDTNSDYLGTEIVVNGIIGDVIEGEAYTFFGQMTNHPKYGEQLKVDTYEKAVPSSGSGLIKYLSSDHFPGIGKKTAEKIVDAYPDNTIDAILEDHGKLNSILSPAKKSGFLKLLSQNHGMEKILSKLSEYGMPSKINFQIYDLYKQDTLDIIAENPYQLVEDIKGIGFKTADKIAADQGIEPTSKERYRAAIMHLVPTMSLATGDTYIEAKELLEYTVDLLEKSRNVEIPYDDVALAIGDLIDEGKIQQEGTKIFDNSLFFAESGIVRNIQKLMLRKSDSFSKDEVASVIKEAEEDFAIEYDNLQKKAIEEALNNQLFILTGGPGTGKTTVLNGIIQSYARLNDINLDPTSYHDDVFPILLAAPTGRAARRMNELTGLPSATLHRHLGIGTDDDISTDLTDELSGSLLIVDEFSMVDTWLAHRLFESIPPSMKVIIVGDADQLPSVGPGQILADLLKVEAIPSITLDKIFRQGENSTITDLAHSIKDGELPADFTSRQPDRSYFEVGPGQVPNIIEQIATSWKKKGNNPFELQVLIPMYKGVAGINNVNKLVQDIFNPLRDGLEFNFQEISYRRGDKVLHLVNETSLNVFNGDLGFITDLVAAKYTESKQDEIVMDFDGSEVIYPRSEWYKITLAYAMSIHKSQGSEFSTVVVPMVSSYSRMLERNLLYTGITRAKKSLILLGEYNAYNQAVHKIGSNRKTYLLEQFGIERDTDIESSSVAEDAKEYEVVENPQKVNSLSSDIESNVEEIAKEVDNQPKILTKVLVDNYGVDPMIGLKESDLLIFRQ</sequence>
<evidence type="ECO:0000259" key="4">
    <source>
        <dbReference type="SMART" id="SM00278"/>
    </source>
</evidence>
<dbReference type="Pfam" id="PF13245">
    <property type="entry name" value="AAA_19"/>
    <property type="match status" value="1"/>
</dbReference>
<evidence type="ECO:0000313" key="6">
    <source>
        <dbReference type="Proteomes" id="UP000178622"/>
    </source>
</evidence>
<comment type="similarity">
    <text evidence="3">Belongs to the RecD family. RecD2 subfamily.</text>
</comment>
<dbReference type="Gene3D" id="3.40.50.300">
    <property type="entry name" value="P-loop containing nucleotide triphosphate hydrolases"/>
    <property type="match status" value="2"/>
</dbReference>
<feature type="domain" description="Helix-hairpin-helix DNA-binding motif class 1" evidence="4">
    <location>
        <begin position="91"/>
        <end position="112"/>
    </location>
</feature>
<keyword evidence="3" id="KW-0347">Helicase</keyword>
<dbReference type="AlphaFoldDB" id="A0A1E8GQM4"/>
<dbReference type="HAMAP" id="MF_01488">
    <property type="entry name" value="RecD2"/>
    <property type="match status" value="1"/>
</dbReference>
<dbReference type="GO" id="GO:0003677">
    <property type="term" value="F:DNA binding"/>
    <property type="evidence" value="ECO:0007669"/>
    <property type="project" value="UniProtKB-UniRule"/>
</dbReference>
<comment type="catalytic activity">
    <reaction evidence="3">
        <text>ATP + H2O = ADP + phosphate + H(+)</text>
        <dbReference type="Rhea" id="RHEA:13065"/>
        <dbReference type="ChEBI" id="CHEBI:15377"/>
        <dbReference type="ChEBI" id="CHEBI:15378"/>
        <dbReference type="ChEBI" id="CHEBI:30616"/>
        <dbReference type="ChEBI" id="CHEBI:43474"/>
        <dbReference type="ChEBI" id="CHEBI:456216"/>
        <dbReference type="EC" id="5.6.2.3"/>
    </reaction>
</comment>
<dbReference type="InterPro" id="IPR041451">
    <property type="entry name" value="RecD2_SH13"/>
</dbReference>
<comment type="function">
    <text evidence="3">DNA-dependent ATPase and ATP-dependent 5'-3' DNA helicase. Has no activity on blunt DNA or DNA with 3'-overhangs, requires at least 10 bases of 5'-ssDNA for helicase activity.</text>
</comment>
<dbReference type="InterPro" id="IPR055446">
    <property type="entry name" value="RecD2_N_OB"/>
</dbReference>
<dbReference type="EC" id="5.6.2.3" evidence="3"/>
<dbReference type="Gene3D" id="1.10.10.2220">
    <property type="match status" value="1"/>
</dbReference>
<dbReference type="InterPro" id="IPR027417">
    <property type="entry name" value="P-loop_NTPase"/>
</dbReference>
<gene>
    <name evidence="3" type="primary">recD2</name>
    <name evidence="5" type="ORF">BG261_09825</name>
</gene>
<feature type="domain" description="Helix-hairpin-helix DNA-binding motif class 1" evidence="4">
    <location>
        <begin position="188"/>
        <end position="207"/>
    </location>
</feature>
<evidence type="ECO:0000256" key="3">
    <source>
        <dbReference type="HAMAP-Rule" id="MF_01488"/>
    </source>
</evidence>
<comment type="caution">
    <text evidence="5">The sequence shown here is derived from an EMBL/GenBank/DDBJ whole genome shotgun (WGS) entry which is preliminary data.</text>
</comment>
<dbReference type="InterPro" id="IPR027785">
    <property type="entry name" value="UvrD-like_helicase_C"/>
</dbReference>
<dbReference type="InterPro" id="IPR029493">
    <property type="entry name" value="RecD2-like_HHH"/>
</dbReference>
<dbReference type="OrthoDB" id="9803432at2"/>
<organism evidence="5 6">
    <name type="scientific">Floricoccus tropicus</name>
    <dbReference type="NCBI Taxonomy" id="1859473"/>
    <lineage>
        <taxon>Bacteria</taxon>
        <taxon>Bacillati</taxon>
        <taxon>Bacillota</taxon>
        <taxon>Bacilli</taxon>
        <taxon>Lactobacillales</taxon>
        <taxon>Streptococcaceae</taxon>
        <taxon>Floricoccus</taxon>
    </lineage>
</organism>
<dbReference type="InterPro" id="IPR006345">
    <property type="entry name" value="RecD2"/>
</dbReference>
<dbReference type="GO" id="GO:0006310">
    <property type="term" value="P:DNA recombination"/>
    <property type="evidence" value="ECO:0007669"/>
    <property type="project" value="InterPro"/>
</dbReference>
<keyword evidence="1 3" id="KW-0547">Nucleotide-binding</keyword>
<dbReference type="NCBIfam" id="TIGR01448">
    <property type="entry name" value="recD_rel"/>
    <property type="match status" value="1"/>
</dbReference>
<dbReference type="SUPFAM" id="SSF52540">
    <property type="entry name" value="P-loop containing nucleoside triphosphate hydrolases"/>
    <property type="match status" value="2"/>
</dbReference>
<dbReference type="GO" id="GO:0005524">
    <property type="term" value="F:ATP binding"/>
    <property type="evidence" value="ECO:0007669"/>
    <property type="project" value="UniProtKB-UniRule"/>
</dbReference>
<keyword evidence="3" id="KW-0238">DNA-binding</keyword>
<evidence type="ECO:0000313" key="5">
    <source>
        <dbReference type="EMBL" id="OFI49933.1"/>
    </source>
</evidence>
<evidence type="ECO:0000256" key="2">
    <source>
        <dbReference type="ARBA" id="ARBA00022840"/>
    </source>
</evidence>
<feature type="binding site" evidence="3">
    <location>
        <begin position="355"/>
        <end position="359"/>
    </location>
    <ligand>
        <name>ATP</name>
        <dbReference type="ChEBI" id="CHEBI:30616"/>
    </ligand>
</feature>
<dbReference type="InterPro" id="IPR050534">
    <property type="entry name" value="Coronavir_polyprotein_1ab"/>
</dbReference>
<reference evidence="6" key="1">
    <citation type="submission" date="2016-09" db="EMBL/GenBank/DDBJ databases">
        <title>Draft genome sequence of a novel species of the family Streptococcaceae isolated from flowers.</title>
        <authorList>
            <person name="Chuah L.-O."/>
            <person name="Yap K.-P."/>
            <person name="Thong K.L."/>
            <person name="Liong M.T."/>
            <person name="Ahmad R."/>
            <person name="Rusul G."/>
        </authorList>
    </citation>
    <scope>NUCLEOTIDE SEQUENCE [LARGE SCALE GENOMIC DNA]</scope>
    <source>
        <strain evidence="6">DF1</strain>
    </source>
</reference>
<dbReference type="Pfam" id="PF13538">
    <property type="entry name" value="UvrD_C_2"/>
    <property type="match status" value="1"/>
</dbReference>